<reference evidence="3 4" key="1">
    <citation type="journal article" date="2017" name="G3 (Bethesda)">
        <title>The Physical Genome Mapping of Anopheles albimanus Corrected Scaffold Misassemblies and Identified Interarm Rearrangements in Genus Anopheles.</title>
        <authorList>
            <person name="Artemov G.N."/>
            <person name="Peery A.N."/>
            <person name="Jiang X."/>
            <person name="Tu Z."/>
            <person name="Stegniy V.N."/>
            <person name="Sharakhova M.V."/>
            <person name="Sharakhov I.V."/>
        </authorList>
    </citation>
    <scope>NUCLEOTIDE SEQUENCE [LARGE SCALE GENOMIC DNA]</scope>
    <source>
        <strain evidence="3 4">ALBI9_A</strain>
    </source>
</reference>
<dbReference type="PANTHER" id="PTHR12271:SF133">
    <property type="entry name" value="POLY(A) RNA POLYMERASE, MITOCHONDRIAL"/>
    <property type="match status" value="1"/>
</dbReference>
<dbReference type="InterPro" id="IPR054708">
    <property type="entry name" value="MTPAP-like_central"/>
</dbReference>
<evidence type="ECO:0000313" key="3">
    <source>
        <dbReference type="EnsemblMetazoa" id="AALB008868-PA"/>
    </source>
</evidence>
<dbReference type="STRING" id="7167.A0A182FQP7"/>
<feature type="domain" description="Poly(A) RNA polymerase mitochondrial-like central palm" evidence="2">
    <location>
        <begin position="227"/>
        <end position="383"/>
    </location>
</feature>
<dbReference type="GO" id="GO:1990817">
    <property type="term" value="F:poly(A) RNA polymerase activity"/>
    <property type="evidence" value="ECO:0007669"/>
    <property type="project" value="TreeGrafter"/>
</dbReference>
<evidence type="ECO:0000259" key="2">
    <source>
        <dbReference type="Pfam" id="PF22600"/>
    </source>
</evidence>
<sequence>TSCNTRAGASSISIGFSRCLFSPASVVSREITPATTCATMLHIYRTTVRTRRTLGGQLARVLQPATGMPLSTLQSPWPIRHCSANNVRTFDTMLKARRAEARRSVLVQVSSERSYNELYRYCSQFGEIASAHHYRVDGDSGGDGDCHYILLEYTSQDEADAAMQSGVFSTERPGVRARSIFMWFRTGPKPRLVTPTNDAVRPLALIDGSRPIEEQELNALLASAETIDDQVQVLHRVTKLNDLGKRLRFLAVRQLESSLQGMFPQAVAHPFGSSVNGYGRMGCDLDVILDLDSRSGEPPDRNARLVYHTKATNPNERTQVQRQLESIGDVLQLFLPGVNSVRRILKARVPIVKYHHEHLDLEIDLTMNNKAGVYMSELLYLFGELDHRVRPLTFAVRRWAQAVGLTNQAPGYWITNFSLTMLVMYFLQQLPAPILPSINKLIQLSAAAKVPNELVPPLGRLSDSEDAEWVCSFLKNPSIYECFRSTNKSSLEELLHQFFTFYAQFDFNQRAISLNIAGTILKPDHCPMYIVNPLETVLNVSKNVNLEETELFRIQVRNALWLLETHTKDAAQADTEQSEWGLVSLFGPRKQLERITPQMFFTKRMLNVKDIFDEVPSDDSTGRQPTSYRNPAVKSQIASIHRSTKAAIGKLQSGAGDANGGQSTAVEGTHVKLKGGNTKRR</sequence>
<name>A0A182FQP7_ANOAL</name>
<dbReference type="AlphaFoldDB" id="A0A182FQP7"/>
<dbReference type="Gene3D" id="1.10.1410.10">
    <property type="match status" value="1"/>
</dbReference>
<dbReference type="Proteomes" id="UP000069272">
    <property type="component" value="Chromosome 2R"/>
</dbReference>
<evidence type="ECO:0000313" key="4">
    <source>
        <dbReference type="Proteomes" id="UP000069272"/>
    </source>
</evidence>
<dbReference type="VEuPathDB" id="VectorBase:AALB20_038147"/>
<dbReference type="Gene3D" id="3.30.460.10">
    <property type="entry name" value="Beta Polymerase, domain 2"/>
    <property type="match status" value="1"/>
</dbReference>
<reference evidence="3" key="2">
    <citation type="submission" date="2022-08" db="UniProtKB">
        <authorList>
            <consortium name="EnsemblMetazoa"/>
        </authorList>
    </citation>
    <scope>IDENTIFICATION</scope>
    <source>
        <strain evidence="3">STECLA/ALBI9_A</strain>
    </source>
</reference>
<evidence type="ECO:0000256" key="1">
    <source>
        <dbReference type="SAM" id="MobiDB-lite"/>
    </source>
</evidence>
<dbReference type="CDD" id="cd05402">
    <property type="entry name" value="NT_PAP_TUTase"/>
    <property type="match status" value="1"/>
</dbReference>
<accession>A0A182FQP7</accession>
<dbReference type="GO" id="GO:0031123">
    <property type="term" value="P:RNA 3'-end processing"/>
    <property type="evidence" value="ECO:0007669"/>
    <property type="project" value="TreeGrafter"/>
</dbReference>
<organism evidence="3 4">
    <name type="scientific">Anopheles albimanus</name>
    <name type="common">New world malaria mosquito</name>
    <dbReference type="NCBI Taxonomy" id="7167"/>
    <lineage>
        <taxon>Eukaryota</taxon>
        <taxon>Metazoa</taxon>
        <taxon>Ecdysozoa</taxon>
        <taxon>Arthropoda</taxon>
        <taxon>Hexapoda</taxon>
        <taxon>Insecta</taxon>
        <taxon>Pterygota</taxon>
        <taxon>Neoptera</taxon>
        <taxon>Endopterygota</taxon>
        <taxon>Diptera</taxon>
        <taxon>Nematocera</taxon>
        <taxon>Culicoidea</taxon>
        <taxon>Culicidae</taxon>
        <taxon>Anophelinae</taxon>
        <taxon>Anopheles</taxon>
    </lineage>
</organism>
<dbReference type="EnsemblMetazoa" id="AALB008868-RA">
    <property type="protein sequence ID" value="AALB008868-PA"/>
    <property type="gene ID" value="AALB008868"/>
</dbReference>
<keyword evidence="4" id="KW-1185">Reference proteome</keyword>
<feature type="compositionally biased region" description="Basic residues" evidence="1">
    <location>
        <begin position="671"/>
        <end position="681"/>
    </location>
</feature>
<protein>
    <recommendedName>
        <fullName evidence="2">Poly(A) RNA polymerase mitochondrial-like central palm domain-containing protein</fullName>
    </recommendedName>
</protein>
<dbReference type="GO" id="GO:0046872">
    <property type="term" value="F:metal ion binding"/>
    <property type="evidence" value="ECO:0007669"/>
    <property type="project" value="UniProtKB-KW"/>
</dbReference>
<dbReference type="Pfam" id="PF22600">
    <property type="entry name" value="MTPAP-like_central"/>
    <property type="match status" value="1"/>
</dbReference>
<dbReference type="SUPFAM" id="SSF81631">
    <property type="entry name" value="PAP/OAS1 substrate-binding domain"/>
    <property type="match status" value="1"/>
</dbReference>
<dbReference type="SUPFAM" id="SSF81301">
    <property type="entry name" value="Nucleotidyltransferase"/>
    <property type="match status" value="1"/>
</dbReference>
<dbReference type="VEuPathDB" id="VectorBase:AALB008868"/>
<dbReference type="InterPro" id="IPR043519">
    <property type="entry name" value="NT_sf"/>
</dbReference>
<proteinExistence type="predicted"/>
<dbReference type="PANTHER" id="PTHR12271">
    <property type="entry name" value="POLY A POLYMERASE CID PAP -RELATED"/>
    <property type="match status" value="1"/>
</dbReference>
<feature type="region of interest" description="Disordered" evidence="1">
    <location>
        <begin position="649"/>
        <end position="681"/>
    </location>
</feature>